<sequence>MKDRVKQRIAFALQCKPSEVPEDPEELKKALEDRRAVLKSKKVKDG</sequence>
<gene>
    <name evidence="1" type="ORF">MM415A00435_0028</name>
</gene>
<protein>
    <submittedName>
        <fullName evidence="1">Uncharacterized protein</fullName>
    </submittedName>
</protein>
<name>A0A6M3KKQ1_9ZZZZ</name>
<organism evidence="1">
    <name type="scientific">viral metagenome</name>
    <dbReference type="NCBI Taxonomy" id="1070528"/>
    <lineage>
        <taxon>unclassified sequences</taxon>
        <taxon>metagenomes</taxon>
        <taxon>organismal metagenomes</taxon>
    </lineage>
</organism>
<accession>A0A6M3KKQ1</accession>
<reference evidence="1" key="1">
    <citation type="submission" date="2020-03" db="EMBL/GenBank/DDBJ databases">
        <title>The deep terrestrial virosphere.</title>
        <authorList>
            <person name="Holmfeldt K."/>
            <person name="Nilsson E."/>
            <person name="Simone D."/>
            <person name="Lopez-Fernandez M."/>
            <person name="Wu X."/>
            <person name="de Brujin I."/>
            <person name="Lundin D."/>
            <person name="Andersson A."/>
            <person name="Bertilsson S."/>
            <person name="Dopson M."/>
        </authorList>
    </citation>
    <scope>NUCLEOTIDE SEQUENCE</scope>
    <source>
        <strain evidence="1">MM415A00435</strain>
    </source>
</reference>
<proteinExistence type="predicted"/>
<dbReference type="AlphaFoldDB" id="A0A6M3KKQ1"/>
<evidence type="ECO:0000313" key="1">
    <source>
        <dbReference type="EMBL" id="QJA82214.1"/>
    </source>
</evidence>
<dbReference type="EMBL" id="MT142482">
    <property type="protein sequence ID" value="QJA82214.1"/>
    <property type="molecule type" value="Genomic_DNA"/>
</dbReference>